<proteinExistence type="predicted"/>
<name>A0AAD8F7J9_BIOPF</name>
<accession>A0AAD8F7J9</accession>
<evidence type="ECO:0000313" key="1">
    <source>
        <dbReference type="EMBL" id="KAK0053553.1"/>
    </source>
</evidence>
<gene>
    <name evidence="1" type="ORF">Bpfe_017013</name>
</gene>
<sequence>MLSDPAKSSMLSYPAKSFMLSDPAKLSMLSDPAKSFMLSDPAKSSMLSDPTKSFMLSYPAKQGHKEITGVKHCLPLDEFRPLIEENKKKKVLAGDTDSHCEG</sequence>
<reference evidence="1" key="1">
    <citation type="journal article" date="2023" name="PLoS Negl. Trop. Dis.">
        <title>A genome sequence for Biomphalaria pfeifferi, the major vector snail for the human-infecting parasite Schistosoma mansoni.</title>
        <authorList>
            <person name="Bu L."/>
            <person name="Lu L."/>
            <person name="Laidemitt M.R."/>
            <person name="Zhang S.M."/>
            <person name="Mutuku M."/>
            <person name="Mkoji G."/>
            <person name="Steinauer M."/>
            <person name="Loker E.S."/>
        </authorList>
    </citation>
    <scope>NUCLEOTIDE SEQUENCE</scope>
    <source>
        <strain evidence="1">KasaAsao</strain>
    </source>
</reference>
<dbReference type="AlphaFoldDB" id="A0AAD8F7J9"/>
<evidence type="ECO:0000313" key="2">
    <source>
        <dbReference type="Proteomes" id="UP001233172"/>
    </source>
</evidence>
<keyword evidence="2" id="KW-1185">Reference proteome</keyword>
<reference evidence="1" key="2">
    <citation type="submission" date="2023-04" db="EMBL/GenBank/DDBJ databases">
        <authorList>
            <person name="Bu L."/>
            <person name="Lu L."/>
            <person name="Laidemitt M.R."/>
            <person name="Zhang S.M."/>
            <person name="Mutuku M."/>
            <person name="Mkoji G."/>
            <person name="Steinauer M."/>
            <person name="Loker E.S."/>
        </authorList>
    </citation>
    <scope>NUCLEOTIDE SEQUENCE</scope>
    <source>
        <strain evidence="1">KasaAsao</strain>
        <tissue evidence="1">Whole Snail</tissue>
    </source>
</reference>
<dbReference type="Proteomes" id="UP001233172">
    <property type="component" value="Unassembled WGS sequence"/>
</dbReference>
<organism evidence="1 2">
    <name type="scientific">Biomphalaria pfeifferi</name>
    <name type="common">Bloodfluke planorb</name>
    <name type="synonym">Freshwater snail</name>
    <dbReference type="NCBI Taxonomy" id="112525"/>
    <lineage>
        <taxon>Eukaryota</taxon>
        <taxon>Metazoa</taxon>
        <taxon>Spiralia</taxon>
        <taxon>Lophotrochozoa</taxon>
        <taxon>Mollusca</taxon>
        <taxon>Gastropoda</taxon>
        <taxon>Heterobranchia</taxon>
        <taxon>Euthyneura</taxon>
        <taxon>Panpulmonata</taxon>
        <taxon>Hygrophila</taxon>
        <taxon>Lymnaeoidea</taxon>
        <taxon>Planorbidae</taxon>
        <taxon>Biomphalaria</taxon>
    </lineage>
</organism>
<comment type="caution">
    <text evidence="1">The sequence shown here is derived from an EMBL/GenBank/DDBJ whole genome shotgun (WGS) entry which is preliminary data.</text>
</comment>
<protein>
    <submittedName>
        <fullName evidence="1">Uncharacterized protein</fullName>
    </submittedName>
</protein>
<dbReference type="EMBL" id="JASAOG010000085">
    <property type="protein sequence ID" value="KAK0053553.1"/>
    <property type="molecule type" value="Genomic_DNA"/>
</dbReference>